<dbReference type="AlphaFoldDB" id="A0AAW2Z5I4"/>
<dbReference type="Pfam" id="PF10127">
    <property type="entry name" value="RlaP"/>
    <property type="match status" value="1"/>
</dbReference>
<evidence type="ECO:0000313" key="1">
    <source>
        <dbReference type="EMBL" id="KAL0483922.1"/>
    </source>
</evidence>
<dbReference type="Proteomes" id="UP001431209">
    <property type="component" value="Unassembled WGS sequence"/>
</dbReference>
<dbReference type="PANTHER" id="PTHR34817">
    <property type="entry name" value="NUCLEOTIDYLTRANSFERASE"/>
    <property type="match status" value="1"/>
</dbReference>
<dbReference type="EMBL" id="JAOPGA020001001">
    <property type="protein sequence ID" value="KAL0483922.1"/>
    <property type="molecule type" value="Genomic_DNA"/>
</dbReference>
<name>A0AAW2Z5I4_9EUKA</name>
<proteinExistence type="predicted"/>
<gene>
    <name evidence="1" type="ORF">AKO1_004558</name>
</gene>
<protein>
    <recommendedName>
        <fullName evidence="3">Nucleotidyltransferase</fullName>
    </recommendedName>
</protein>
<evidence type="ECO:0008006" key="3">
    <source>
        <dbReference type="Google" id="ProtNLM"/>
    </source>
</evidence>
<evidence type="ECO:0000313" key="2">
    <source>
        <dbReference type="Proteomes" id="UP001431209"/>
    </source>
</evidence>
<keyword evidence="2" id="KW-1185">Reference proteome</keyword>
<accession>A0AAW2Z5I4</accession>
<dbReference type="InterPro" id="IPR018775">
    <property type="entry name" value="RlaP"/>
</dbReference>
<organism evidence="1 2">
    <name type="scientific">Acrasis kona</name>
    <dbReference type="NCBI Taxonomy" id="1008807"/>
    <lineage>
        <taxon>Eukaryota</taxon>
        <taxon>Discoba</taxon>
        <taxon>Heterolobosea</taxon>
        <taxon>Tetramitia</taxon>
        <taxon>Eutetramitia</taxon>
        <taxon>Acrasidae</taxon>
        <taxon>Acrasis</taxon>
    </lineage>
</organism>
<comment type="caution">
    <text evidence="1">The sequence shown here is derived from an EMBL/GenBank/DDBJ whole genome shotgun (WGS) entry which is preliminary data.</text>
</comment>
<sequence>MDVKQVILEHLKSRNIEVEEILFACVAGSTMYNLSLPGKSDFDYFGVFRAPTKNIVGLTHVPTSLNSHDPDMSIHEVGKFCEQVLSGSPVITQLLFLDESEYELCYCSEEWKELKKIAMNFITVRTVKAYFGHLKSEIKTAQGKDECSYKKCLYHAFRLCIELERLTKGLPPQVRFKEGTEQWNFLMEVRNHDANKKAFYSYMRDLNSRLAEVDKSEPWSDYIEYADLKQTNPNFDILNNWLLKVRGVI</sequence>
<dbReference type="PANTHER" id="PTHR34817:SF1">
    <property type="entry name" value="NUCLEOTIDYLTRANSFERASE"/>
    <property type="match status" value="1"/>
</dbReference>
<reference evidence="1 2" key="1">
    <citation type="submission" date="2024-03" db="EMBL/GenBank/DDBJ databases">
        <title>The Acrasis kona genome and developmental transcriptomes reveal deep origins of eukaryotic multicellular pathways.</title>
        <authorList>
            <person name="Sheikh S."/>
            <person name="Fu C.-J."/>
            <person name="Brown M.W."/>
            <person name="Baldauf S.L."/>
        </authorList>
    </citation>
    <scope>NUCLEOTIDE SEQUENCE [LARGE SCALE GENOMIC DNA]</scope>
    <source>
        <strain evidence="1 2">ATCC MYA-3509</strain>
    </source>
</reference>